<dbReference type="Proteomes" id="UP000663760">
    <property type="component" value="Chromosome 1"/>
</dbReference>
<evidence type="ECO:0000313" key="1">
    <source>
        <dbReference type="EMBL" id="CAA2615363.1"/>
    </source>
</evidence>
<accession>A0A7I8ICR4</accession>
<evidence type="ECO:0000313" key="2">
    <source>
        <dbReference type="EMBL" id="CAA7389876.1"/>
    </source>
</evidence>
<dbReference type="EMBL" id="LR743588">
    <property type="protein sequence ID" value="CAA2615363.1"/>
    <property type="molecule type" value="Genomic_DNA"/>
</dbReference>
<gene>
    <name evidence="1" type="ORF">SI7747_01001713</name>
    <name evidence="2" type="ORF">SI8410_01001847</name>
</gene>
<organism evidence="1">
    <name type="scientific">Spirodela intermedia</name>
    <name type="common">Intermediate duckweed</name>
    <dbReference type="NCBI Taxonomy" id="51605"/>
    <lineage>
        <taxon>Eukaryota</taxon>
        <taxon>Viridiplantae</taxon>
        <taxon>Streptophyta</taxon>
        <taxon>Embryophyta</taxon>
        <taxon>Tracheophyta</taxon>
        <taxon>Spermatophyta</taxon>
        <taxon>Magnoliopsida</taxon>
        <taxon>Liliopsida</taxon>
        <taxon>Araceae</taxon>
        <taxon>Lemnoideae</taxon>
        <taxon>Spirodela</taxon>
    </lineage>
</organism>
<keyword evidence="3" id="KW-1185">Reference proteome</keyword>
<dbReference type="EMBL" id="LR746264">
    <property type="protein sequence ID" value="CAA7389876.1"/>
    <property type="molecule type" value="Genomic_DNA"/>
</dbReference>
<evidence type="ECO:0000313" key="3">
    <source>
        <dbReference type="Proteomes" id="UP000663760"/>
    </source>
</evidence>
<name>A0A7I8ICR4_SPIIN</name>
<reference evidence="1" key="1">
    <citation type="submission" date="2019-12" db="EMBL/GenBank/DDBJ databases">
        <authorList>
            <person name="Scholz U."/>
            <person name="Mascher M."/>
            <person name="Fiebig A."/>
        </authorList>
    </citation>
    <scope>NUCLEOTIDE SEQUENCE</scope>
</reference>
<sequence length="24" mass="2853">MPYLSLRVKLVHSKPSVPARTRWM</sequence>
<protein>
    <submittedName>
        <fullName evidence="1">Uncharacterized protein</fullName>
    </submittedName>
</protein>
<proteinExistence type="predicted"/>
<dbReference type="AlphaFoldDB" id="A0A7I8ICR4"/>